<dbReference type="GO" id="GO:0003676">
    <property type="term" value="F:nucleic acid binding"/>
    <property type="evidence" value="ECO:0007669"/>
    <property type="project" value="InterPro"/>
</dbReference>
<keyword evidence="3" id="KW-0255">Endonuclease</keyword>
<feature type="region of interest" description="Disordered" evidence="1">
    <location>
        <begin position="87"/>
        <end position="108"/>
    </location>
</feature>
<dbReference type="Proteomes" id="UP000221469">
    <property type="component" value="Segment"/>
</dbReference>
<sequence>MPTNSKNGPRSRGRTGGKFERAKWRVLKANQICAHPDCRQLIDLDLKWPDPMSPTVNHIIPVKDLAWDDPLTYSVENLEPMHLVCNQRLGAGPRKKKPKHPQSRNWRE</sequence>
<evidence type="ECO:0000313" key="3">
    <source>
        <dbReference type="EMBL" id="ALF00616.1"/>
    </source>
</evidence>
<feature type="compositionally biased region" description="Basic residues" evidence="1">
    <location>
        <begin position="93"/>
        <end position="102"/>
    </location>
</feature>
<proteinExistence type="predicted"/>
<evidence type="ECO:0000313" key="4">
    <source>
        <dbReference type="Proteomes" id="UP000221469"/>
    </source>
</evidence>
<feature type="region of interest" description="Disordered" evidence="1">
    <location>
        <begin position="1"/>
        <end position="20"/>
    </location>
</feature>
<name>A0A0M4RC00_9CAUD</name>
<accession>A0A0M4RC00</accession>
<dbReference type="EMBL" id="KT591491">
    <property type="protein sequence ID" value="ALF00616.1"/>
    <property type="molecule type" value="Genomic_DNA"/>
</dbReference>
<evidence type="ECO:0000259" key="2">
    <source>
        <dbReference type="Pfam" id="PF01844"/>
    </source>
</evidence>
<evidence type="ECO:0000256" key="1">
    <source>
        <dbReference type="SAM" id="MobiDB-lite"/>
    </source>
</evidence>
<dbReference type="GO" id="GO:0008270">
    <property type="term" value="F:zinc ion binding"/>
    <property type="evidence" value="ECO:0007669"/>
    <property type="project" value="InterPro"/>
</dbReference>
<dbReference type="InterPro" id="IPR002711">
    <property type="entry name" value="HNH"/>
</dbReference>
<keyword evidence="3" id="KW-0540">Nuclease</keyword>
<keyword evidence="3" id="KW-0378">Hydrolase</keyword>
<dbReference type="GO" id="GO:0004519">
    <property type="term" value="F:endonuclease activity"/>
    <property type="evidence" value="ECO:0007669"/>
    <property type="project" value="UniProtKB-KW"/>
</dbReference>
<gene>
    <name evidence="3" type="ORF">SEA_BRICOLE_88</name>
</gene>
<reference evidence="3 4" key="1">
    <citation type="submission" date="2015-08" db="EMBL/GenBank/DDBJ databases">
        <authorList>
            <person name="Barekzi N."/>
            <person name="Doss J.H."/>
            <person name="Bluford J."/>
            <person name="Fizer S."/>
            <person name="Garofalo A.E."/>
            <person name="Gasalao M.B."/>
            <person name="Griffin J."/>
            <person name="Henderson C.M."/>
            <person name="Hyre A.N."/>
            <person name="Irons L.B."/>
            <person name="Jafree E."/>
            <person name="Kanda K."/>
            <person name="Matthews D."/>
            <person name="Mclaren B."/>
            <person name="Moriarty A."/>
            <person name="Northam N."/>
            <person name="Ryan M."/>
            <person name="Smith D.E."/>
            <person name="Vanselow D."/>
            <person name="Welch J."/>
            <person name="Gauthier D."/>
            <person name="Anders K.R."/>
            <person name="Bradley K.W."/>
            <person name="Asai D.J."/>
            <person name="Bowman C.A."/>
            <person name="Russell D.A."/>
            <person name="Pope W.H."/>
            <person name="Jacobs-Sera D."/>
            <person name="Hendrix R.W."/>
            <person name="Hatfull G.F."/>
        </authorList>
    </citation>
    <scope>NUCLEOTIDE SEQUENCE [LARGE SCALE GENOMIC DNA]</scope>
</reference>
<organism evidence="3 4">
    <name type="scientific">Mycobacterium phage Bricole</name>
    <dbReference type="NCBI Taxonomy" id="1718601"/>
    <lineage>
        <taxon>Viruses</taxon>
        <taxon>Duplodnaviria</taxon>
        <taxon>Heunggongvirae</taxon>
        <taxon>Uroviricota</taxon>
        <taxon>Caudoviricetes</taxon>
        <taxon>Vilmaviridae</taxon>
        <taxon>Mclasvirinae</taxon>
        <taxon>Bongovirus</taxon>
        <taxon>Bongovirus bongo</taxon>
    </lineage>
</organism>
<dbReference type="Pfam" id="PF01844">
    <property type="entry name" value="HNH"/>
    <property type="match status" value="1"/>
</dbReference>
<feature type="domain" description="HNH" evidence="2">
    <location>
        <begin position="52"/>
        <end position="90"/>
    </location>
</feature>
<protein>
    <submittedName>
        <fullName evidence="3">HNH endonuclease</fullName>
    </submittedName>
</protein>